<evidence type="ECO:0000256" key="1">
    <source>
        <dbReference type="SAM" id="Phobius"/>
    </source>
</evidence>
<name>A0A6J4QG14_9ACTN</name>
<sequence length="86" mass="9642">MRRVLGDLISSLLLGLGMILLASPILLWWWIHGSYERYVWIISGPYPYDNMGGGPFQVMLYSGLFVAGLVLTSLALILRTFIRNPG</sequence>
<feature type="transmembrane region" description="Helical" evidence="1">
    <location>
        <begin position="12"/>
        <end position="31"/>
    </location>
</feature>
<gene>
    <name evidence="2" type="ORF">AVDCRST_MAG03-4014</name>
</gene>
<reference evidence="2" key="1">
    <citation type="submission" date="2020-02" db="EMBL/GenBank/DDBJ databases">
        <authorList>
            <person name="Meier V. D."/>
        </authorList>
    </citation>
    <scope>NUCLEOTIDE SEQUENCE</scope>
    <source>
        <strain evidence="2">AVDCRST_MAG03</strain>
    </source>
</reference>
<dbReference type="EMBL" id="CADCUT010000236">
    <property type="protein sequence ID" value="CAA9440786.1"/>
    <property type="molecule type" value="Genomic_DNA"/>
</dbReference>
<protein>
    <submittedName>
        <fullName evidence="2">Uncharacterized protein</fullName>
    </submittedName>
</protein>
<proteinExistence type="predicted"/>
<keyword evidence="1" id="KW-0812">Transmembrane</keyword>
<accession>A0A6J4QG14</accession>
<organism evidence="2">
    <name type="scientific">uncultured Rubrobacteraceae bacterium</name>
    <dbReference type="NCBI Taxonomy" id="349277"/>
    <lineage>
        <taxon>Bacteria</taxon>
        <taxon>Bacillati</taxon>
        <taxon>Actinomycetota</taxon>
        <taxon>Rubrobacteria</taxon>
        <taxon>Rubrobacterales</taxon>
        <taxon>Rubrobacteraceae</taxon>
        <taxon>environmental samples</taxon>
    </lineage>
</organism>
<feature type="transmembrane region" description="Helical" evidence="1">
    <location>
        <begin position="58"/>
        <end position="78"/>
    </location>
</feature>
<dbReference type="AlphaFoldDB" id="A0A6J4QG14"/>
<keyword evidence="1" id="KW-0472">Membrane</keyword>
<keyword evidence="1" id="KW-1133">Transmembrane helix</keyword>
<evidence type="ECO:0000313" key="2">
    <source>
        <dbReference type="EMBL" id="CAA9440786.1"/>
    </source>
</evidence>